<dbReference type="Gene3D" id="3.30.420.10">
    <property type="entry name" value="Ribonuclease H-like superfamily/Ribonuclease H"/>
    <property type="match status" value="1"/>
</dbReference>
<evidence type="ECO:0000256" key="1">
    <source>
        <dbReference type="SAM" id="MobiDB-lite"/>
    </source>
</evidence>
<gene>
    <name evidence="3" type="ORF">B296_00009030</name>
</gene>
<dbReference type="InterPro" id="IPR036397">
    <property type="entry name" value="RNaseH_sf"/>
</dbReference>
<sequence>MLQCANQYIAVEVLVTRKHEDHKRPHAEKSWASLWRHREGRPIDRNHPTRGASRRTTATHRSEPGCKAGLVVKDPNGWLHERVLYFEFKATNNEAEYKALLFGICLASKLGAKELRVFSDSQLMVGHINKDYKARDLIIIKDLVELAIVRSVVDSTAGPSAFPSSGVTLPC</sequence>
<evidence type="ECO:0000259" key="2">
    <source>
        <dbReference type="Pfam" id="PF13456"/>
    </source>
</evidence>
<dbReference type="GO" id="GO:0004523">
    <property type="term" value="F:RNA-DNA hybrid ribonuclease activity"/>
    <property type="evidence" value="ECO:0007669"/>
    <property type="project" value="InterPro"/>
</dbReference>
<dbReference type="InterPro" id="IPR012337">
    <property type="entry name" value="RNaseH-like_sf"/>
</dbReference>
<feature type="domain" description="RNase H type-1" evidence="2">
    <location>
        <begin position="59"/>
        <end position="132"/>
    </location>
</feature>
<dbReference type="Proteomes" id="UP000287651">
    <property type="component" value="Unassembled WGS sequence"/>
</dbReference>
<dbReference type="InterPro" id="IPR002156">
    <property type="entry name" value="RNaseH_domain"/>
</dbReference>
<name>A0A426ZKR6_ENSVE</name>
<dbReference type="EMBL" id="AMZH03006150">
    <property type="protein sequence ID" value="RRT64550.1"/>
    <property type="molecule type" value="Genomic_DNA"/>
</dbReference>
<evidence type="ECO:0000313" key="4">
    <source>
        <dbReference type="Proteomes" id="UP000287651"/>
    </source>
</evidence>
<organism evidence="3 4">
    <name type="scientific">Ensete ventricosum</name>
    <name type="common">Abyssinian banana</name>
    <name type="synonym">Musa ensete</name>
    <dbReference type="NCBI Taxonomy" id="4639"/>
    <lineage>
        <taxon>Eukaryota</taxon>
        <taxon>Viridiplantae</taxon>
        <taxon>Streptophyta</taxon>
        <taxon>Embryophyta</taxon>
        <taxon>Tracheophyta</taxon>
        <taxon>Spermatophyta</taxon>
        <taxon>Magnoliopsida</taxon>
        <taxon>Liliopsida</taxon>
        <taxon>Zingiberales</taxon>
        <taxon>Musaceae</taxon>
        <taxon>Ensete</taxon>
    </lineage>
</organism>
<dbReference type="Pfam" id="PF13456">
    <property type="entry name" value="RVT_3"/>
    <property type="match status" value="1"/>
</dbReference>
<feature type="region of interest" description="Disordered" evidence="1">
    <location>
        <begin position="41"/>
        <end position="62"/>
    </location>
</feature>
<dbReference type="GO" id="GO:0003676">
    <property type="term" value="F:nucleic acid binding"/>
    <property type="evidence" value="ECO:0007669"/>
    <property type="project" value="InterPro"/>
</dbReference>
<proteinExistence type="predicted"/>
<dbReference type="AlphaFoldDB" id="A0A426ZKR6"/>
<dbReference type="PANTHER" id="PTHR48475">
    <property type="entry name" value="RIBONUCLEASE H"/>
    <property type="match status" value="1"/>
</dbReference>
<protein>
    <recommendedName>
        <fullName evidence="2">RNase H type-1 domain-containing protein</fullName>
    </recommendedName>
</protein>
<dbReference type="PANTHER" id="PTHR48475:SF2">
    <property type="entry name" value="RIBONUCLEASE H"/>
    <property type="match status" value="1"/>
</dbReference>
<evidence type="ECO:0000313" key="3">
    <source>
        <dbReference type="EMBL" id="RRT64550.1"/>
    </source>
</evidence>
<comment type="caution">
    <text evidence="3">The sequence shown here is derived from an EMBL/GenBank/DDBJ whole genome shotgun (WGS) entry which is preliminary data.</text>
</comment>
<reference evidence="3 4" key="1">
    <citation type="journal article" date="2014" name="Agronomy (Basel)">
        <title>A Draft Genome Sequence for Ensete ventricosum, the Drought-Tolerant Tree Against Hunger.</title>
        <authorList>
            <person name="Harrison J."/>
            <person name="Moore K.A."/>
            <person name="Paszkiewicz K."/>
            <person name="Jones T."/>
            <person name="Grant M."/>
            <person name="Ambacheew D."/>
            <person name="Muzemil S."/>
            <person name="Studholme D.J."/>
        </authorList>
    </citation>
    <scope>NUCLEOTIDE SEQUENCE [LARGE SCALE GENOMIC DNA]</scope>
</reference>
<dbReference type="SUPFAM" id="SSF53098">
    <property type="entry name" value="Ribonuclease H-like"/>
    <property type="match status" value="1"/>
</dbReference>
<accession>A0A426ZKR6</accession>